<dbReference type="OrthoDB" id="9759601at2"/>
<dbReference type="PANTHER" id="PTHR43155:SF2">
    <property type="entry name" value="CYCLIC DI-GMP PHOSPHODIESTERASE PA4108"/>
    <property type="match status" value="1"/>
</dbReference>
<dbReference type="Proteomes" id="UP000252254">
    <property type="component" value="Unassembled WGS sequence"/>
</dbReference>
<protein>
    <submittedName>
        <fullName evidence="2">Putative nucleotidyltransferase with HDIG domain</fullName>
    </submittedName>
</protein>
<dbReference type="Gene3D" id="1.10.3210.10">
    <property type="entry name" value="Hypothetical protein af1432"/>
    <property type="match status" value="1"/>
</dbReference>
<dbReference type="RefSeq" id="WP_113868939.1">
    <property type="nucleotide sequence ID" value="NZ_BAABQN010000014.1"/>
</dbReference>
<dbReference type="InterPro" id="IPR003607">
    <property type="entry name" value="HD/PDEase_dom"/>
</dbReference>
<keyword evidence="3" id="KW-1185">Reference proteome</keyword>
<sequence length="359" mass="40531">MRLVASQTLQEGAELARPIFNEKGKVLIQKDVTLTSPLIKRLQERGVTYVYIKDELTDDIHINSPLPEEMRLEAIQLVKQSFTTFQNNGFEKSAFLLDKTSKNMTNMVDSMIGQVTGNDEILTVMSDILIADDYVFAHSINVTLYAIALATELKLPAKQIRQLGLGAMLHDVGKMFIPDEILNKTGKLTDAEFDIMKSHTEKGFNFLRQSTSFPLLIAHCAYQHHERLDGSGYPRGISLEEIHPFGKILAIADVFDAVTSNRVYRDAMLPQEGLEVLYAGSGKLFDRELVRTFKNAIAIYPNGATIRLSDNRIAIVVKQNNQLHERPIVRVIKENEQDVQPYDIDLSKQFDLTVTSYQI</sequence>
<dbReference type="NCBIfam" id="TIGR00277">
    <property type="entry name" value="HDIG"/>
    <property type="match status" value="1"/>
</dbReference>
<evidence type="ECO:0000313" key="3">
    <source>
        <dbReference type="Proteomes" id="UP000252254"/>
    </source>
</evidence>
<dbReference type="PROSITE" id="PS51832">
    <property type="entry name" value="HD_GYP"/>
    <property type="match status" value="1"/>
</dbReference>
<accession>A0A366E6T7</accession>
<keyword evidence="2" id="KW-0808">Transferase</keyword>
<dbReference type="STRING" id="200904.GCA_900168775_00922"/>
<dbReference type="InterPro" id="IPR006675">
    <property type="entry name" value="HDIG_dom"/>
</dbReference>
<dbReference type="AlphaFoldDB" id="A0A366E6T7"/>
<gene>
    <name evidence="2" type="ORF">DES48_106102</name>
</gene>
<proteinExistence type="predicted"/>
<dbReference type="InterPro" id="IPR037522">
    <property type="entry name" value="HD_GYP_dom"/>
</dbReference>
<organism evidence="2 3">
    <name type="scientific">Paraliobacillus ryukyuensis</name>
    <dbReference type="NCBI Taxonomy" id="200904"/>
    <lineage>
        <taxon>Bacteria</taxon>
        <taxon>Bacillati</taxon>
        <taxon>Bacillota</taxon>
        <taxon>Bacilli</taxon>
        <taxon>Bacillales</taxon>
        <taxon>Bacillaceae</taxon>
        <taxon>Paraliobacillus</taxon>
    </lineage>
</organism>
<feature type="domain" description="HD-GYP" evidence="1">
    <location>
        <begin position="113"/>
        <end position="309"/>
    </location>
</feature>
<evidence type="ECO:0000313" key="2">
    <source>
        <dbReference type="EMBL" id="RBO98080.1"/>
    </source>
</evidence>
<dbReference type="PANTHER" id="PTHR43155">
    <property type="entry name" value="CYCLIC DI-GMP PHOSPHODIESTERASE PA4108-RELATED"/>
    <property type="match status" value="1"/>
</dbReference>
<dbReference type="CDD" id="cd00077">
    <property type="entry name" value="HDc"/>
    <property type="match status" value="1"/>
</dbReference>
<name>A0A366E6T7_9BACI</name>
<dbReference type="GO" id="GO:0016740">
    <property type="term" value="F:transferase activity"/>
    <property type="evidence" value="ECO:0007669"/>
    <property type="project" value="UniProtKB-KW"/>
</dbReference>
<dbReference type="SMART" id="SM00471">
    <property type="entry name" value="HDc"/>
    <property type="match status" value="1"/>
</dbReference>
<reference evidence="2 3" key="1">
    <citation type="submission" date="2018-06" db="EMBL/GenBank/DDBJ databases">
        <title>Genomic Encyclopedia of Type Strains, Phase IV (KMG-IV): sequencing the most valuable type-strain genomes for metagenomic binning, comparative biology and taxonomic classification.</title>
        <authorList>
            <person name="Goeker M."/>
        </authorList>
    </citation>
    <scope>NUCLEOTIDE SEQUENCE [LARGE SCALE GENOMIC DNA]</scope>
    <source>
        <strain evidence="2 3">DSM 15140</strain>
    </source>
</reference>
<dbReference type="SUPFAM" id="SSF109604">
    <property type="entry name" value="HD-domain/PDEase-like"/>
    <property type="match status" value="1"/>
</dbReference>
<evidence type="ECO:0000259" key="1">
    <source>
        <dbReference type="PROSITE" id="PS51832"/>
    </source>
</evidence>
<dbReference type="EMBL" id="QNRI01000006">
    <property type="protein sequence ID" value="RBO98080.1"/>
    <property type="molecule type" value="Genomic_DNA"/>
</dbReference>
<comment type="caution">
    <text evidence="2">The sequence shown here is derived from an EMBL/GenBank/DDBJ whole genome shotgun (WGS) entry which is preliminary data.</text>
</comment>
<dbReference type="Pfam" id="PF13487">
    <property type="entry name" value="HD_5"/>
    <property type="match status" value="1"/>
</dbReference>